<dbReference type="Pfam" id="PF00682">
    <property type="entry name" value="HMGL-like"/>
    <property type="match status" value="1"/>
</dbReference>
<dbReference type="HAMAP" id="MF_01025">
    <property type="entry name" value="LeuA_type1"/>
    <property type="match status" value="1"/>
</dbReference>
<dbReference type="HOGENOM" id="CLU_022158_0_1_1"/>
<evidence type="ECO:0000259" key="10">
    <source>
        <dbReference type="PROSITE" id="PS50991"/>
    </source>
</evidence>
<dbReference type="Gramene" id="CMQ337CT">
    <property type="protein sequence ID" value="CMQ337CT"/>
    <property type="gene ID" value="CMQ337C"/>
</dbReference>
<organism evidence="11 12">
    <name type="scientific">Cyanidioschyzon merolae (strain NIES-3377 / 10D)</name>
    <name type="common">Unicellular red alga</name>
    <dbReference type="NCBI Taxonomy" id="280699"/>
    <lineage>
        <taxon>Eukaryota</taxon>
        <taxon>Rhodophyta</taxon>
        <taxon>Bangiophyceae</taxon>
        <taxon>Cyanidiales</taxon>
        <taxon>Cyanidiaceae</taxon>
        <taxon>Cyanidioschyzon</taxon>
    </lineage>
</organism>
<keyword evidence="8" id="KW-0479">Metal-binding</keyword>
<dbReference type="STRING" id="280699.M1VKU6"/>
<dbReference type="Gene3D" id="3.20.20.70">
    <property type="entry name" value="Aldolase class I"/>
    <property type="match status" value="1"/>
</dbReference>
<keyword evidence="6" id="KW-0028">Amino-acid biosynthesis</keyword>
<dbReference type="SUPFAM" id="SSF110921">
    <property type="entry name" value="2-isopropylmalate synthase LeuA, allosteric (dimerisation) domain"/>
    <property type="match status" value="1"/>
</dbReference>
<evidence type="ECO:0000256" key="1">
    <source>
        <dbReference type="ARBA" id="ARBA00004229"/>
    </source>
</evidence>
<dbReference type="InterPro" id="IPR050073">
    <property type="entry name" value="2-IPM_HCS-like"/>
</dbReference>
<evidence type="ECO:0000256" key="5">
    <source>
        <dbReference type="ARBA" id="ARBA00022430"/>
    </source>
</evidence>
<dbReference type="GO" id="GO:0010177">
    <property type="term" value="F:methylthioalkylmalate synthase activity"/>
    <property type="evidence" value="ECO:0007669"/>
    <property type="project" value="UniProtKB-ARBA"/>
</dbReference>
<dbReference type="InterPro" id="IPR000891">
    <property type="entry name" value="PYR_CT"/>
</dbReference>
<dbReference type="GO" id="GO:0009507">
    <property type="term" value="C:chloroplast"/>
    <property type="evidence" value="ECO:0007669"/>
    <property type="project" value="UniProtKB-SubCell"/>
</dbReference>
<feature type="domain" description="Pyruvate carboxyltransferase" evidence="10">
    <location>
        <begin position="114"/>
        <end position="380"/>
    </location>
</feature>
<dbReference type="InterPro" id="IPR002034">
    <property type="entry name" value="AIPM/Hcit_synth_CS"/>
</dbReference>
<dbReference type="Pfam" id="PF08502">
    <property type="entry name" value="LeuA_dimer"/>
    <property type="match status" value="1"/>
</dbReference>
<evidence type="ECO:0000313" key="12">
    <source>
        <dbReference type="Proteomes" id="UP000007014"/>
    </source>
</evidence>
<dbReference type="NCBIfam" id="NF002086">
    <property type="entry name" value="PRK00915.1-3"/>
    <property type="match status" value="1"/>
</dbReference>
<dbReference type="PROSITE" id="PS50991">
    <property type="entry name" value="PYR_CT"/>
    <property type="match status" value="1"/>
</dbReference>
<name>M1VKU6_CYAM1</name>
<dbReference type="InterPro" id="IPR013709">
    <property type="entry name" value="2-isopropylmalate_synth_dimer"/>
</dbReference>
<dbReference type="Gene3D" id="1.10.238.260">
    <property type="match status" value="1"/>
</dbReference>
<dbReference type="Gene3D" id="3.30.160.270">
    <property type="match status" value="1"/>
</dbReference>
<evidence type="ECO:0000256" key="7">
    <source>
        <dbReference type="ARBA" id="ARBA00022679"/>
    </source>
</evidence>
<keyword evidence="5" id="KW-0432">Leucine biosynthesis</keyword>
<protein>
    <recommendedName>
        <fullName evidence="4">2-isopropylmalate synthase</fullName>
        <ecNumber evidence="4">2.3.3.13</ecNumber>
    </recommendedName>
</protein>
<evidence type="ECO:0000313" key="11">
    <source>
        <dbReference type="EMBL" id="BAM82198.1"/>
    </source>
</evidence>
<dbReference type="Proteomes" id="UP000007014">
    <property type="component" value="Chromosome 17"/>
</dbReference>
<dbReference type="InterPro" id="IPR005671">
    <property type="entry name" value="LeuA_bact_synth"/>
</dbReference>
<dbReference type="SUPFAM" id="SSF51569">
    <property type="entry name" value="Aldolase"/>
    <property type="match status" value="1"/>
</dbReference>
<keyword evidence="9" id="KW-0100">Branched-chain amino acid biosynthesis</keyword>
<proteinExistence type="inferred from homology"/>
<dbReference type="InterPro" id="IPR036230">
    <property type="entry name" value="LeuA_allosteric_dom_sf"/>
</dbReference>
<keyword evidence="7" id="KW-0808">Transferase</keyword>
<dbReference type="PANTHER" id="PTHR10277:SF9">
    <property type="entry name" value="2-ISOPROPYLMALATE SYNTHASE 1, CHLOROPLASTIC-RELATED"/>
    <property type="match status" value="1"/>
</dbReference>
<gene>
    <name evidence="11" type="ORF">CYME_CMQ337C</name>
</gene>
<dbReference type="eggNOG" id="KOG2367">
    <property type="taxonomic scope" value="Eukaryota"/>
</dbReference>
<dbReference type="CDD" id="cd07940">
    <property type="entry name" value="DRE_TIM_IPMS"/>
    <property type="match status" value="1"/>
</dbReference>
<dbReference type="FunFam" id="1.10.238.260:FF:000001">
    <property type="entry name" value="2-isopropylmalate synthase"/>
    <property type="match status" value="1"/>
</dbReference>
<dbReference type="PROSITE" id="PS00816">
    <property type="entry name" value="AIPM_HOMOCIT_SYNTH_2"/>
    <property type="match status" value="1"/>
</dbReference>
<evidence type="ECO:0000256" key="6">
    <source>
        <dbReference type="ARBA" id="ARBA00022605"/>
    </source>
</evidence>
<dbReference type="GO" id="GO:0009098">
    <property type="term" value="P:L-leucine biosynthetic process"/>
    <property type="evidence" value="ECO:0007669"/>
    <property type="project" value="UniProtKB-UniPathway"/>
</dbReference>
<evidence type="ECO:0000256" key="4">
    <source>
        <dbReference type="ARBA" id="ARBA00012973"/>
    </source>
</evidence>
<dbReference type="EMBL" id="AP006499">
    <property type="protein sequence ID" value="BAM82198.1"/>
    <property type="molecule type" value="Genomic_DNA"/>
</dbReference>
<keyword evidence="12" id="KW-1185">Reference proteome</keyword>
<dbReference type="EC" id="2.3.3.13" evidence="4"/>
<dbReference type="AlphaFoldDB" id="M1VKU6"/>
<evidence type="ECO:0000256" key="9">
    <source>
        <dbReference type="ARBA" id="ARBA00023304"/>
    </source>
</evidence>
<dbReference type="OMA" id="NTMRMLV"/>
<dbReference type="Pfam" id="PF22617">
    <property type="entry name" value="HCS_D2"/>
    <property type="match status" value="1"/>
</dbReference>
<evidence type="ECO:0000256" key="2">
    <source>
        <dbReference type="ARBA" id="ARBA00004689"/>
    </source>
</evidence>
<dbReference type="GeneID" id="16996309"/>
<comment type="subcellular location">
    <subcellularLocation>
        <location evidence="1">Plastid</location>
        <location evidence="1">Chloroplast</location>
    </subcellularLocation>
</comment>
<dbReference type="RefSeq" id="XP_005538234.1">
    <property type="nucleotide sequence ID" value="XM_005538177.1"/>
</dbReference>
<dbReference type="GO" id="GO:0046872">
    <property type="term" value="F:metal ion binding"/>
    <property type="evidence" value="ECO:0007669"/>
    <property type="project" value="UniProtKB-KW"/>
</dbReference>
<reference evidence="11 12" key="1">
    <citation type="journal article" date="2004" name="Nature">
        <title>Genome sequence of the ultrasmall unicellular red alga Cyanidioschyzon merolae 10D.</title>
        <authorList>
            <person name="Matsuzaki M."/>
            <person name="Misumi O."/>
            <person name="Shin-i T."/>
            <person name="Maruyama S."/>
            <person name="Takahara M."/>
            <person name="Miyagishima S."/>
            <person name="Mori T."/>
            <person name="Nishida K."/>
            <person name="Yagisawa F."/>
            <person name="Nishida K."/>
            <person name="Yoshida Y."/>
            <person name="Nishimura Y."/>
            <person name="Nakao S."/>
            <person name="Kobayashi T."/>
            <person name="Momoyama Y."/>
            <person name="Higashiyama T."/>
            <person name="Minoda A."/>
            <person name="Sano M."/>
            <person name="Nomoto H."/>
            <person name="Oishi K."/>
            <person name="Hayashi H."/>
            <person name="Ohta F."/>
            <person name="Nishizaka S."/>
            <person name="Haga S."/>
            <person name="Miura S."/>
            <person name="Morishita T."/>
            <person name="Kabeya Y."/>
            <person name="Terasawa K."/>
            <person name="Suzuki Y."/>
            <person name="Ishii Y."/>
            <person name="Asakawa S."/>
            <person name="Takano H."/>
            <person name="Ohta N."/>
            <person name="Kuroiwa H."/>
            <person name="Tanaka K."/>
            <person name="Shimizu N."/>
            <person name="Sugano S."/>
            <person name="Sato N."/>
            <person name="Nozaki H."/>
            <person name="Ogasawara N."/>
            <person name="Kohara Y."/>
            <person name="Kuroiwa T."/>
        </authorList>
    </citation>
    <scope>NUCLEOTIDE SEQUENCE [LARGE SCALE GENOMIC DNA]</scope>
    <source>
        <strain evidence="11 12">10D</strain>
    </source>
</reference>
<dbReference type="InterPro" id="IPR054691">
    <property type="entry name" value="LeuA/HCS_post-cat"/>
</dbReference>
<dbReference type="PANTHER" id="PTHR10277">
    <property type="entry name" value="HOMOCITRATE SYNTHASE-RELATED"/>
    <property type="match status" value="1"/>
</dbReference>
<dbReference type="InterPro" id="IPR013785">
    <property type="entry name" value="Aldolase_TIM"/>
</dbReference>
<dbReference type="UniPathway" id="UPA00048">
    <property type="reaction ID" value="UER00070"/>
</dbReference>
<dbReference type="NCBIfam" id="TIGR00973">
    <property type="entry name" value="leuA_bact"/>
    <property type="match status" value="1"/>
</dbReference>
<dbReference type="SMART" id="SM00917">
    <property type="entry name" value="LeuA_dimer"/>
    <property type="match status" value="1"/>
</dbReference>
<dbReference type="GO" id="GO:0003852">
    <property type="term" value="F:2-isopropylmalate synthase activity"/>
    <property type="evidence" value="ECO:0007669"/>
    <property type="project" value="UniProtKB-EC"/>
</dbReference>
<comment type="pathway">
    <text evidence="2">Amino-acid biosynthesis; L-leucine biosynthesis; L-leucine from 3-methyl-2-oxobutanoate: step 1/4.</text>
</comment>
<evidence type="ECO:0000256" key="8">
    <source>
        <dbReference type="ARBA" id="ARBA00022723"/>
    </source>
</evidence>
<comment type="similarity">
    <text evidence="3">Belongs to the alpha-IPM synthase/homocitrate synthase family. LeuA type 1 subfamily.</text>
</comment>
<dbReference type="KEGG" id="cme:CYME_CMQ337C"/>
<sequence length="653" mass="70955">MWQAYATIAFCGPSWTSHRTISSVRKECFGHVSDQASRAAFTFPFASRRGVPRAAGRPRSRGLGGLRTRDSLQRLLMIGNAVSDASARAERPVVRVPVKPTAHDVATGRDPERVRIFDTTCRDGEQSPGAAMNAEEKLTLARQLAALGVDVLEAGFPAASNGDFEAVRRIAEQVGNRPNPPIICGLARATAADIKRCWEAIEVAAFPRIHTFIATSDIHLEHKLRKTRAEVLDIISEQVRYACSLCKDVEFSAEDATRSDPEFLYEAFRRAAEAGATTLNVPDTCGYITPNEMYTLIRGIYENVPGVRTGDVILSVHGHDDLGMSVANFLAACEAGARQVEVTVNGIGERAGNASLEELVMALYVRRNYYARVFGRDDIASGHSDRQLTNIQFREIAKTSRMVSSLTGMVVAPNKAVVGANAFRHESGIHQHGYLRNASTYSILSADTVGATTNAISLGKLSGRAAFRARLTELGFELSDDDLNRAFLRFKELADRKREITDADLEAIVSGGLKEIGVEHFKLKRVQVQCGSSSIPTATVTLLVMETGKEVTVPRTGTGPVDAAYCAVNAVVAQHGLDIELLEYTVSSVTSGIDSLGEVMVRVRDRRMDRIFTGYAADTDVVTASVQAYVNALNRCSRNTNTPQPIHPQHSSA</sequence>
<dbReference type="FunFam" id="3.20.20.70:FF:000010">
    <property type="entry name" value="2-isopropylmalate synthase"/>
    <property type="match status" value="1"/>
</dbReference>
<accession>M1VKU6</accession>
<evidence type="ECO:0000256" key="3">
    <source>
        <dbReference type="ARBA" id="ARBA00009396"/>
    </source>
</evidence>
<reference evidence="11 12" key="2">
    <citation type="journal article" date="2007" name="BMC Biol.">
        <title>A 100%-complete sequence reveals unusually simple genomic features in the hot-spring red alga Cyanidioschyzon merolae.</title>
        <authorList>
            <person name="Nozaki H."/>
            <person name="Takano H."/>
            <person name="Misumi O."/>
            <person name="Terasawa K."/>
            <person name="Matsuzaki M."/>
            <person name="Maruyama S."/>
            <person name="Nishida K."/>
            <person name="Yagisawa F."/>
            <person name="Yoshida Y."/>
            <person name="Fujiwara T."/>
            <person name="Takio S."/>
            <person name="Tamura K."/>
            <person name="Chung S.J."/>
            <person name="Nakamura S."/>
            <person name="Kuroiwa H."/>
            <person name="Tanaka K."/>
            <person name="Sato N."/>
            <person name="Kuroiwa T."/>
        </authorList>
    </citation>
    <scope>NUCLEOTIDE SEQUENCE [LARGE SCALE GENOMIC DNA]</scope>
    <source>
        <strain evidence="11 12">10D</strain>
    </source>
</reference>
<dbReference type="OrthoDB" id="2015253at2759"/>